<sequence>MYALKVTDAKGETSMRNYFAAVEWAVDNKKEGRGCIINISLGMSYLDIINAAVSRAVDLGCVVVVAAGNSNIDACKISPASEPKAITVGSIDKTDWRADKSNWGRCLTVFAPGDKIHSTSIDGKATVKSGTSMAAPHVAGLAANVMSKTKNYQPADVLKEIIENSQRKELSLFYEKSPNLLASNIALNSFGVKS</sequence>
<evidence type="ECO:0000313" key="2">
    <source>
        <dbReference type="Proteomes" id="UP001165960"/>
    </source>
</evidence>
<name>A0ACC2RLT4_9FUNG</name>
<comment type="caution">
    <text evidence="1">The sequence shown here is derived from an EMBL/GenBank/DDBJ whole genome shotgun (WGS) entry which is preliminary data.</text>
</comment>
<dbReference type="Proteomes" id="UP001165960">
    <property type="component" value="Unassembled WGS sequence"/>
</dbReference>
<protein>
    <submittedName>
        <fullName evidence="1">Uncharacterized protein</fullName>
    </submittedName>
</protein>
<organism evidence="1 2">
    <name type="scientific">Entomophthora muscae</name>
    <dbReference type="NCBI Taxonomy" id="34485"/>
    <lineage>
        <taxon>Eukaryota</taxon>
        <taxon>Fungi</taxon>
        <taxon>Fungi incertae sedis</taxon>
        <taxon>Zoopagomycota</taxon>
        <taxon>Entomophthoromycotina</taxon>
        <taxon>Entomophthoromycetes</taxon>
        <taxon>Entomophthorales</taxon>
        <taxon>Entomophthoraceae</taxon>
        <taxon>Entomophthora</taxon>
    </lineage>
</organism>
<evidence type="ECO:0000313" key="1">
    <source>
        <dbReference type="EMBL" id="KAJ9051004.1"/>
    </source>
</evidence>
<reference evidence="1" key="1">
    <citation type="submission" date="2022-04" db="EMBL/GenBank/DDBJ databases">
        <title>Genome of the entomopathogenic fungus Entomophthora muscae.</title>
        <authorList>
            <person name="Elya C."/>
            <person name="Lovett B.R."/>
            <person name="Lee E."/>
            <person name="Macias A.M."/>
            <person name="Hajek A.E."/>
            <person name="De Bivort B.L."/>
            <person name="Kasson M.T."/>
            <person name="De Fine Licht H.H."/>
            <person name="Stajich J.E."/>
        </authorList>
    </citation>
    <scope>NUCLEOTIDE SEQUENCE</scope>
    <source>
        <strain evidence="1">Berkeley</strain>
    </source>
</reference>
<accession>A0ACC2RLT4</accession>
<keyword evidence="2" id="KW-1185">Reference proteome</keyword>
<gene>
    <name evidence="1" type="ORF">DSO57_1008825</name>
</gene>
<proteinExistence type="predicted"/>
<dbReference type="EMBL" id="QTSX02007127">
    <property type="protein sequence ID" value="KAJ9051004.1"/>
    <property type="molecule type" value="Genomic_DNA"/>
</dbReference>